<dbReference type="EMBL" id="KM365031">
    <property type="protein sequence ID" value="AJE25506.1"/>
    <property type="molecule type" value="mRNA"/>
</dbReference>
<evidence type="ECO:0000256" key="9">
    <source>
        <dbReference type="PROSITE-ProRule" id="PRU00090"/>
    </source>
</evidence>
<reference evidence="14" key="1">
    <citation type="journal article" date="2015" name="Evol. Dev.">
        <title>Insights into Frizzled evolution and new perspectives.</title>
        <authorList>
            <person name="Schenkelaars Q."/>
            <person name="Fierro-Constain L."/>
            <person name="Renard E."/>
            <person name="Hill A.L."/>
            <person name="Borchiellini C."/>
        </authorList>
    </citation>
    <scope>NUCLEOTIDE SEQUENCE</scope>
</reference>
<dbReference type="SMART" id="SM00063">
    <property type="entry name" value="FRI"/>
    <property type="match status" value="1"/>
</dbReference>
<dbReference type="PROSITE" id="PS50038">
    <property type="entry name" value="FZ"/>
    <property type="match status" value="1"/>
</dbReference>
<protein>
    <submittedName>
        <fullName evidence="14">Frizzled B</fullName>
    </submittedName>
</protein>
<feature type="transmembrane region" description="Helical" evidence="10">
    <location>
        <begin position="451"/>
        <end position="476"/>
    </location>
</feature>
<evidence type="ECO:0000313" key="14">
    <source>
        <dbReference type="EMBL" id="AJE25506.1"/>
    </source>
</evidence>
<feature type="transmembrane region" description="Helical" evidence="10">
    <location>
        <begin position="324"/>
        <end position="347"/>
    </location>
</feature>
<evidence type="ECO:0000259" key="12">
    <source>
        <dbReference type="PROSITE" id="PS50038"/>
    </source>
</evidence>
<dbReference type="PANTHER" id="PTHR11309">
    <property type="entry name" value="FRIZZLED"/>
    <property type="match status" value="1"/>
</dbReference>
<accession>A0A0B5CS91</accession>
<feature type="domain" description="G-protein coupled receptors family 2 profile 2" evidence="13">
    <location>
        <begin position="238"/>
        <end position="547"/>
    </location>
</feature>
<feature type="transmembrane region" description="Helical" evidence="10">
    <location>
        <begin position="402"/>
        <end position="430"/>
    </location>
</feature>
<dbReference type="GO" id="GO:0060070">
    <property type="term" value="P:canonical Wnt signaling pathway"/>
    <property type="evidence" value="ECO:0007669"/>
    <property type="project" value="TreeGrafter"/>
</dbReference>
<keyword evidence="7 9" id="KW-1015">Disulfide bond</keyword>
<dbReference type="SMART" id="SM01330">
    <property type="entry name" value="Frizzled"/>
    <property type="match status" value="1"/>
</dbReference>
<comment type="caution">
    <text evidence="9">Lacks conserved residue(s) required for the propagation of feature annotation.</text>
</comment>
<keyword evidence="4 10" id="KW-0812">Transmembrane</keyword>
<evidence type="ECO:0000256" key="8">
    <source>
        <dbReference type="ARBA" id="ARBA00023170"/>
    </source>
</evidence>
<proteinExistence type="evidence at transcript level"/>
<dbReference type="InterPro" id="IPR017981">
    <property type="entry name" value="GPCR_2-like_7TM"/>
</dbReference>
<feature type="signal peptide" evidence="11">
    <location>
        <begin position="1"/>
        <end position="20"/>
    </location>
</feature>
<dbReference type="Gene3D" id="1.10.2000.10">
    <property type="entry name" value="Frizzled cysteine-rich domain"/>
    <property type="match status" value="1"/>
</dbReference>
<feature type="transmembrane region" description="Helical" evidence="10">
    <location>
        <begin position="359"/>
        <end position="382"/>
    </location>
</feature>
<dbReference type="GO" id="GO:0017147">
    <property type="term" value="F:Wnt-protein binding"/>
    <property type="evidence" value="ECO:0007669"/>
    <property type="project" value="TreeGrafter"/>
</dbReference>
<dbReference type="PROSITE" id="PS50261">
    <property type="entry name" value="G_PROTEIN_RECEP_F2_4"/>
    <property type="match status" value="1"/>
</dbReference>
<evidence type="ECO:0000256" key="5">
    <source>
        <dbReference type="ARBA" id="ARBA00022989"/>
    </source>
</evidence>
<feature type="transmembrane region" description="Helical" evidence="10">
    <location>
        <begin position="274"/>
        <end position="293"/>
    </location>
</feature>
<dbReference type="Pfam" id="PF01392">
    <property type="entry name" value="Fz"/>
    <property type="match status" value="1"/>
</dbReference>
<dbReference type="InterPro" id="IPR020067">
    <property type="entry name" value="Frizzled_dom"/>
</dbReference>
<comment type="similarity">
    <text evidence="2">Belongs to the G-protein coupled receptor Fz/Smo family.</text>
</comment>
<dbReference type="GO" id="GO:0035567">
    <property type="term" value="P:non-canonical Wnt signaling pathway"/>
    <property type="evidence" value="ECO:0007669"/>
    <property type="project" value="TreeGrafter"/>
</dbReference>
<dbReference type="InterPro" id="IPR015526">
    <property type="entry name" value="Frizzled/SFRP"/>
</dbReference>
<keyword evidence="6 10" id="KW-0472">Membrane</keyword>
<keyword evidence="11" id="KW-0732">Signal</keyword>
<sequence>MALSALLIAALAALFRHTESFEAVPVWVREARCFQSDVDTCAGIGYNRTLLPNRFGHRTLQEAGLEISTYIPLIQYGCSPELRFMVCATFLPICIETPVENEEKRTLPPCRQMCERVRKGCERTVRNFGVLWPTALSCNELPDENELNGDNVVCFDNATQYAVDLGLRPNINITTPGPEVTAFIRNDSGSAKSNCWRYYENSEPARSDPFYCVDCKYNKSATDVPSGYYFKETDIEFAKYWLGVWAILCFLSTLFTCLTFAIDRDRFHYPERPIIYLACCYCVFSIGFIARLASGEENIACDNEAGILIKGDANHPGCTATFMVLYFSMMAASIWWVVLTFTWFLAAGMKWSNEAIENVALYYHLVAWILPLIMTIIALILQKVDGDELTRICFVGAQDVNAMAGFVIAPLSLFLVIGTTFIIAGFAALFRIREVIKSDPTRSDKLEKLMIRIGVFSVLYTVPATIVIGCYFYEYFARQQWHPYTYPDWFQYKEIKDLKDIEFEYCDPNTQSCLRAQPAVFYIKILMSLIVGVTSGMWIWSGKTLSTWRSFIVTTFGCIGSHNGKDRRNETTV</sequence>
<keyword evidence="5 10" id="KW-1133">Transmembrane helix</keyword>
<feature type="domain" description="FZ" evidence="12">
    <location>
        <begin position="28"/>
        <end position="157"/>
    </location>
</feature>
<evidence type="ECO:0000256" key="11">
    <source>
        <dbReference type="SAM" id="SignalP"/>
    </source>
</evidence>
<feature type="chain" id="PRO_5002099361" evidence="11">
    <location>
        <begin position="21"/>
        <end position="573"/>
    </location>
</feature>
<evidence type="ECO:0000256" key="2">
    <source>
        <dbReference type="ARBA" id="ARBA00008077"/>
    </source>
</evidence>
<dbReference type="InterPro" id="IPR000539">
    <property type="entry name" value="Frizzled/Smoothened_7TM"/>
</dbReference>
<feature type="transmembrane region" description="Helical" evidence="10">
    <location>
        <begin position="240"/>
        <end position="262"/>
    </location>
</feature>
<feature type="disulfide bond" evidence="9">
    <location>
        <begin position="33"/>
        <end position="94"/>
    </location>
</feature>
<dbReference type="GO" id="GO:0042813">
    <property type="term" value="F:Wnt receptor activity"/>
    <property type="evidence" value="ECO:0007669"/>
    <property type="project" value="TreeGrafter"/>
</dbReference>
<organism evidence="14">
    <name type="scientific">Oscarella lobularis</name>
    <name type="common">Bubble oscar sponge</name>
    <name type="synonym">Halisarca lobularis</name>
    <dbReference type="NCBI Taxonomy" id="121494"/>
    <lineage>
        <taxon>Eukaryota</taxon>
        <taxon>Metazoa</taxon>
        <taxon>Porifera</taxon>
        <taxon>Homoscleromorpha</taxon>
        <taxon>Homosclerophorida</taxon>
        <taxon>Oscarellidae</taxon>
        <taxon>Oscarella</taxon>
    </lineage>
</organism>
<feature type="transmembrane region" description="Helical" evidence="10">
    <location>
        <begin position="519"/>
        <end position="540"/>
    </location>
</feature>
<feature type="disulfide bond" evidence="9">
    <location>
        <begin position="41"/>
        <end position="87"/>
    </location>
</feature>
<name>A0A0B5CS91_OSCLO</name>
<comment type="subcellular location">
    <subcellularLocation>
        <location evidence="1">Membrane</location>
        <topology evidence="1">Multi-pass membrane protein</topology>
    </subcellularLocation>
</comment>
<evidence type="ECO:0000256" key="7">
    <source>
        <dbReference type="ARBA" id="ARBA00023157"/>
    </source>
</evidence>
<dbReference type="SUPFAM" id="SSF63501">
    <property type="entry name" value="Frizzled cysteine-rich domain"/>
    <property type="match status" value="1"/>
</dbReference>
<evidence type="ECO:0000256" key="10">
    <source>
        <dbReference type="SAM" id="Phobius"/>
    </source>
</evidence>
<dbReference type="GO" id="GO:0005886">
    <property type="term" value="C:plasma membrane"/>
    <property type="evidence" value="ECO:0007669"/>
    <property type="project" value="TreeGrafter"/>
</dbReference>
<dbReference type="InterPro" id="IPR036790">
    <property type="entry name" value="Frizzled_dom_sf"/>
</dbReference>
<dbReference type="Pfam" id="PF01534">
    <property type="entry name" value="Frizzled"/>
    <property type="match status" value="1"/>
</dbReference>
<evidence type="ECO:0000256" key="3">
    <source>
        <dbReference type="ARBA" id="ARBA00022473"/>
    </source>
</evidence>
<evidence type="ECO:0000256" key="6">
    <source>
        <dbReference type="ARBA" id="ARBA00023136"/>
    </source>
</evidence>
<dbReference type="AlphaFoldDB" id="A0A0B5CS91"/>
<dbReference type="Gene3D" id="1.20.1070.10">
    <property type="entry name" value="Rhodopsin 7-helix transmembrane proteins"/>
    <property type="match status" value="1"/>
</dbReference>
<evidence type="ECO:0000259" key="13">
    <source>
        <dbReference type="PROSITE" id="PS50261"/>
    </source>
</evidence>
<keyword evidence="3" id="KW-0217">Developmental protein</keyword>
<keyword evidence="8" id="KW-0675">Receptor</keyword>
<evidence type="ECO:0000256" key="1">
    <source>
        <dbReference type="ARBA" id="ARBA00004141"/>
    </source>
</evidence>
<evidence type="ECO:0000256" key="4">
    <source>
        <dbReference type="ARBA" id="ARBA00022692"/>
    </source>
</evidence>
<feature type="disulfide bond" evidence="9">
    <location>
        <begin position="114"/>
        <end position="138"/>
    </location>
</feature>
<dbReference type="PRINTS" id="PR00489">
    <property type="entry name" value="FRIZZLED"/>
</dbReference>